<reference evidence="1" key="1">
    <citation type="submission" date="2021-02" db="EMBL/GenBank/DDBJ databases">
        <authorList>
            <person name="Nowell W R."/>
        </authorList>
    </citation>
    <scope>NUCLEOTIDE SEQUENCE</scope>
</reference>
<dbReference type="Proteomes" id="UP000663874">
    <property type="component" value="Unassembled WGS sequence"/>
</dbReference>
<dbReference type="EMBL" id="CAJOBE010010727">
    <property type="protein sequence ID" value="CAF4115320.1"/>
    <property type="molecule type" value="Genomic_DNA"/>
</dbReference>
<proteinExistence type="predicted"/>
<evidence type="ECO:0000313" key="1">
    <source>
        <dbReference type="EMBL" id="CAF4115320.1"/>
    </source>
</evidence>
<comment type="caution">
    <text evidence="1">The sequence shown here is derived from an EMBL/GenBank/DDBJ whole genome shotgun (WGS) entry which is preliminary data.</text>
</comment>
<evidence type="ECO:0000313" key="2">
    <source>
        <dbReference type="Proteomes" id="UP000663874"/>
    </source>
</evidence>
<dbReference type="AlphaFoldDB" id="A0A819VYD4"/>
<gene>
    <name evidence="1" type="ORF">FNK824_LOCUS32049</name>
</gene>
<protein>
    <submittedName>
        <fullName evidence="1">Uncharacterized protein</fullName>
    </submittedName>
</protein>
<sequence length="93" mass="10445">MNRTDPYTGVVGLTWFIDEAFKGVRSGSILTLRTQLQSSMCGVGLISFGARWQIWVSYSNWIDNCSRSTGKADTDLEVLRLLVQLDSCIKRNP</sequence>
<organism evidence="1 2">
    <name type="scientific">Rotaria sordida</name>
    <dbReference type="NCBI Taxonomy" id="392033"/>
    <lineage>
        <taxon>Eukaryota</taxon>
        <taxon>Metazoa</taxon>
        <taxon>Spiralia</taxon>
        <taxon>Gnathifera</taxon>
        <taxon>Rotifera</taxon>
        <taxon>Eurotatoria</taxon>
        <taxon>Bdelloidea</taxon>
        <taxon>Philodinida</taxon>
        <taxon>Philodinidae</taxon>
        <taxon>Rotaria</taxon>
    </lineage>
</organism>
<accession>A0A819VYD4</accession>
<name>A0A819VYD4_9BILA</name>